<comment type="function">
    <text evidence="1">Catalyzes the formation of methylglyoxal from dihydroxyacetone phosphate.</text>
</comment>
<dbReference type="HAMAP" id="MF_00549">
    <property type="entry name" value="Methylglyoxal_synth"/>
    <property type="match status" value="1"/>
</dbReference>
<dbReference type="SMART" id="SM00851">
    <property type="entry name" value="MGS"/>
    <property type="match status" value="1"/>
</dbReference>
<accession>A0ABR9V4P3</accession>
<dbReference type="PROSITE" id="PS51855">
    <property type="entry name" value="MGS"/>
    <property type="match status" value="1"/>
</dbReference>
<feature type="active site" description="Proton donor/acceptor" evidence="1">
    <location>
        <position position="62"/>
    </location>
</feature>
<dbReference type="InterPro" id="IPR045540">
    <property type="entry name" value="YegS/DAGK_C"/>
</dbReference>
<dbReference type="Proteomes" id="UP000654604">
    <property type="component" value="Unassembled WGS sequence"/>
</dbReference>
<comment type="catalytic activity">
    <reaction evidence="1">
        <text>dihydroxyacetone phosphate = methylglyoxal + phosphate</text>
        <dbReference type="Rhea" id="RHEA:17937"/>
        <dbReference type="ChEBI" id="CHEBI:17158"/>
        <dbReference type="ChEBI" id="CHEBI:43474"/>
        <dbReference type="ChEBI" id="CHEBI:57642"/>
        <dbReference type="EC" id="4.2.3.3"/>
    </reaction>
</comment>
<evidence type="ECO:0000313" key="5">
    <source>
        <dbReference type="Proteomes" id="UP000654604"/>
    </source>
</evidence>
<dbReference type="SMART" id="SM00046">
    <property type="entry name" value="DAGKc"/>
    <property type="match status" value="1"/>
</dbReference>
<dbReference type="PANTHER" id="PTHR30492">
    <property type="entry name" value="METHYLGLYOXAL SYNTHASE"/>
    <property type="match status" value="1"/>
</dbReference>
<evidence type="ECO:0000259" key="3">
    <source>
        <dbReference type="PROSITE" id="PS51855"/>
    </source>
</evidence>
<dbReference type="Pfam" id="PF02142">
    <property type="entry name" value="MGS"/>
    <property type="match status" value="1"/>
</dbReference>
<proteinExistence type="inferred from homology"/>
<dbReference type="Gene3D" id="3.40.50.1380">
    <property type="entry name" value="Methylglyoxal synthase-like domain"/>
    <property type="match status" value="1"/>
</dbReference>
<protein>
    <recommendedName>
        <fullName evidence="1">Methylglyoxal synthase</fullName>
        <shortName evidence="1">MGS</shortName>
        <ecNumber evidence="1">4.2.3.3</ecNumber>
    </recommendedName>
</protein>
<comment type="similarity">
    <text evidence="1">Belongs to the methylglyoxal synthase family.</text>
</comment>
<dbReference type="GO" id="GO:0008929">
    <property type="term" value="F:methylglyoxal synthase activity"/>
    <property type="evidence" value="ECO:0007669"/>
    <property type="project" value="UniProtKB-EC"/>
</dbReference>
<dbReference type="CDD" id="cd01422">
    <property type="entry name" value="MGS"/>
    <property type="match status" value="1"/>
</dbReference>
<dbReference type="Gene3D" id="3.40.50.10330">
    <property type="entry name" value="Probable inorganic polyphosphate/atp-NAD kinase, domain 1"/>
    <property type="match status" value="1"/>
</dbReference>
<dbReference type="InterPro" id="IPR036914">
    <property type="entry name" value="MGS-like_dom_sf"/>
</dbReference>
<dbReference type="Gene3D" id="2.60.200.40">
    <property type="match status" value="1"/>
</dbReference>
<feature type="binding site" evidence="1">
    <location>
        <begin position="36"/>
        <end position="39"/>
    </location>
    <ligand>
        <name>substrate</name>
    </ligand>
</feature>
<dbReference type="NCBIfam" id="NF002033">
    <property type="entry name" value="PRK00861.1"/>
    <property type="match status" value="1"/>
</dbReference>
<dbReference type="SUPFAM" id="SSF52335">
    <property type="entry name" value="Methylglyoxal synthase-like"/>
    <property type="match status" value="1"/>
</dbReference>
<reference evidence="4 5" key="1">
    <citation type="submission" date="2020-10" db="EMBL/GenBank/DDBJ databases">
        <authorList>
            <person name="Castelo-Branco R."/>
            <person name="Eusebio N."/>
            <person name="Adriana R."/>
            <person name="Vieira A."/>
            <person name="Brugerolle De Fraissinette N."/>
            <person name="Rezende De Castro R."/>
            <person name="Schneider M.P."/>
            <person name="Vasconcelos V."/>
            <person name="Leao P.N."/>
        </authorList>
    </citation>
    <scope>NUCLEOTIDE SEQUENCE [LARGE SCALE GENOMIC DNA]</scope>
    <source>
        <strain evidence="4 5">LEGE 03274</strain>
    </source>
</reference>
<feature type="domain" description="DAGKc" evidence="2">
    <location>
        <begin position="122"/>
        <end position="258"/>
    </location>
</feature>
<dbReference type="NCBIfam" id="NF003559">
    <property type="entry name" value="PRK05234.1"/>
    <property type="match status" value="1"/>
</dbReference>
<feature type="binding site" evidence="1">
    <location>
        <begin position="56"/>
        <end position="57"/>
    </location>
    <ligand>
        <name>substrate</name>
    </ligand>
</feature>
<organism evidence="4 5">
    <name type="scientific">Cyanobacterium stanieri LEGE 03274</name>
    <dbReference type="NCBI Taxonomy" id="1828756"/>
    <lineage>
        <taxon>Bacteria</taxon>
        <taxon>Bacillati</taxon>
        <taxon>Cyanobacteriota</taxon>
        <taxon>Cyanophyceae</taxon>
        <taxon>Oscillatoriophycideae</taxon>
        <taxon>Chroococcales</taxon>
        <taxon>Geminocystaceae</taxon>
        <taxon>Cyanobacterium</taxon>
    </lineage>
</organism>
<evidence type="ECO:0000313" key="4">
    <source>
        <dbReference type="EMBL" id="MBE9222869.1"/>
    </source>
</evidence>
<sequence>MSNNIALIAHDNKKNDLVSFVKQHREFFSRYHLIATGTTGQRIEQDTKLEVEKMASGALGGDVQISAKIVESDIAAVIFLIDPLYAQPHEPDIKALLRICEVYNVPLATNLSTAKAIVKSLSQSRVGHLIFNPVAGQGNPEQELDRIKKILSKEIYLKITFTRPDVSVTQQTKEIIEKIQQEKEMDDHFVIASGGDGTVSEVAAALINTGIPLGIIPRGTANAFCGAIGIPSDIQGACHTICQGVTRIVDTAICNDIPMLLLAGVGFEAETVAKADRDMKNRLGVMAYIFAGIQQAKEQKLFNAEIEINSEVNTIEASAITIANAAPPTSVLAQGAGEVDYNDGLLDITIASSQSTLQGIGVITSLFTSGLVKNPSNHDHVAHFQAESIKVKTEPEQRVVVDGEIIGNTPIEVRCIPNSLSLFVPIENQ</sequence>
<dbReference type="Pfam" id="PF19279">
    <property type="entry name" value="YegS_C"/>
    <property type="match status" value="1"/>
</dbReference>
<feature type="binding site" evidence="1">
    <location>
        <position position="89"/>
    </location>
    <ligand>
        <name>substrate</name>
    </ligand>
</feature>
<dbReference type="PANTHER" id="PTHR30492:SF0">
    <property type="entry name" value="METHYLGLYOXAL SYNTHASE"/>
    <property type="match status" value="1"/>
</dbReference>
<dbReference type="InterPro" id="IPR001206">
    <property type="entry name" value="Diacylglycerol_kinase_cat_dom"/>
</dbReference>
<dbReference type="InterPro" id="IPR004363">
    <property type="entry name" value="Methylgl_synth"/>
</dbReference>
<dbReference type="SUPFAM" id="SSF111331">
    <property type="entry name" value="NAD kinase/diacylglycerol kinase-like"/>
    <property type="match status" value="1"/>
</dbReference>
<comment type="caution">
    <text evidence="4">The sequence shown here is derived from an EMBL/GenBank/DDBJ whole genome shotgun (WGS) entry which is preliminary data.</text>
</comment>
<feature type="binding site" evidence="1">
    <location>
        <position position="10"/>
    </location>
    <ligand>
        <name>substrate</name>
    </ligand>
</feature>
<dbReference type="NCBIfam" id="TIGR00160">
    <property type="entry name" value="MGSA"/>
    <property type="match status" value="1"/>
</dbReference>
<dbReference type="InterPro" id="IPR017438">
    <property type="entry name" value="ATP-NAD_kinase_N"/>
</dbReference>
<gene>
    <name evidence="1 4" type="primary">mgsA</name>
    <name evidence="4" type="ORF">IQ215_09190</name>
</gene>
<dbReference type="InterPro" id="IPR011607">
    <property type="entry name" value="MGS-like_dom"/>
</dbReference>
<dbReference type="EC" id="4.2.3.3" evidence="1"/>
<dbReference type="InterPro" id="IPR005218">
    <property type="entry name" value="Diacylglycerol/lipid_kinase"/>
</dbReference>
<name>A0ABR9V4P3_9CHRO</name>
<dbReference type="EMBL" id="JADEWC010000018">
    <property type="protein sequence ID" value="MBE9222869.1"/>
    <property type="molecule type" value="Genomic_DNA"/>
</dbReference>
<evidence type="ECO:0000259" key="2">
    <source>
        <dbReference type="PROSITE" id="PS50146"/>
    </source>
</evidence>
<keyword evidence="5" id="KW-1185">Reference proteome</keyword>
<dbReference type="Pfam" id="PF00781">
    <property type="entry name" value="DAGK_cat"/>
    <property type="match status" value="1"/>
</dbReference>
<evidence type="ECO:0000256" key="1">
    <source>
        <dbReference type="HAMAP-Rule" id="MF_00549"/>
    </source>
</evidence>
<feature type="binding site" evidence="1">
    <location>
        <position position="14"/>
    </location>
    <ligand>
        <name>substrate</name>
    </ligand>
</feature>
<dbReference type="PROSITE" id="PS50146">
    <property type="entry name" value="DAGK"/>
    <property type="match status" value="1"/>
</dbReference>
<keyword evidence="1 4" id="KW-0456">Lyase</keyword>
<dbReference type="InterPro" id="IPR016064">
    <property type="entry name" value="NAD/diacylglycerol_kinase_sf"/>
</dbReference>
<dbReference type="NCBIfam" id="TIGR00147">
    <property type="entry name" value="YegS/Rv2252/BmrU family lipid kinase"/>
    <property type="match status" value="1"/>
</dbReference>
<dbReference type="RefSeq" id="WP_193801018.1">
    <property type="nucleotide sequence ID" value="NZ_JADEWC010000018.1"/>
</dbReference>
<feature type="domain" description="MGS-like" evidence="3">
    <location>
        <begin position="1"/>
        <end position="145"/>
    </location>
</feature>